<evidence type="ECO:0000313" key="7">
    <source>
        <dbReference type="EMBL" id="RDX02319.1"/>
    </source>
</evidence>
<organism evidence="7 8">
    <name type="scientific">Listeria kieliensis</name>
    <dbReference type="NCBI Taxonomy" id="1621700"/>
    <lineage>
        <taxon>Bacteria</taxon>
        <taxon>Bacillati</taxon>
        <taxon>Bacillota</taxon>
        <taxon>Bacilli</taxon>
        <taxon>Bacillales</taxon>
        <taxon>Listeriaceae</taxon>
        <taxon>Listeria</taxon>
    </lineage>
</organism>
<proteinExistence type="inferred from homology"/>
<evidence type="ECO:0000256" key="4">
    <source>
        <dbReference type="ARBA" id="ARBA00022989"/>
    </source>
</evidence>
<protein>
    <submittedName>
        <fullName evidence="7">LemA family protein</fullName>
    </submittedName>
</protein>
<evidence type="ECO:0000256" key="1">
    <source>
        <dbReference type="ARBA" id="ARBA00004167"/>
    </source>
</evidence>
<keyword evidence="4 6" id="KW-1133">Transmembrane helix</keyword>
<keyword evidence="5 6" id="KW-0472">Membrane</keyword>
<comment type="similarity">
    <text evidence="2">Belongs to the LemA family.</text>
</comment>
<dbReference type="Proteomes" id="UP000257055">
    <property type="component" value="Unassembled WGS sequence"/>
</dbReference>
<feature type="transmembrane region" description="Helical" evidence="6">
    <location>
        <begin position="7"/>
        <end position="26"/>
    </location>
</feature>
<evidence type="ECO:0000313" key="8">
    <source>
        <dbReference type="Proteomes" id="UP000257055"/>
    </source>
</evidence>
<reference evidence="8" key="1">
    <citation type="submission" date="2015-04" db="EMBL/GenBank/DDBJ databases">
        <authorList>
            <person name="Schardt J."/>
            <person name="Mueller-Herbst S."/>
            <person name="Scherer S."/>
            <person name="Huptas C."/>
        </authorList>
    </citation>
    <scope>NUCLEOTIDE SEQUENCE [LARGE SCALE GENOMIC DNA]</scope>
    <source>
        <strain evidence="8">Kiel-L1</strain>
    </source>
</reference>
<dbReference type="EMBL" id="LARY01000001">
    <property type="protein sequence ID" value="RDX02319.1"/>
    <property type="molecule type" value="Genomic_DNA"/>
</dbReference>
<dbReference type="SUPFAM" id="SSF140478">
    <property type="entry name" value="LemA-like"/>
    <property type="match status" value="1"/>
</dbReference>
<keyword evidence="3 6" id="KW-0812">Transmembrane</keyword>
<accession>A0A3D8TU37</accession>
<dbReference type="PANTHER" id="PTHR34478">
    <property type="entry name" value="PROTEIN LEMA"/>
    <property type="match status" value="1"/>
</dbReference>
<evidence type="ECO:0000256" key="6">
    <source>
        <dbReference type="SAM" id="Phobius"/>
    </source>
</evidence>
<dbReference type="AlphaFoldDB" id="A0A3D8TU37"/>
<dbReference type="RefSeq" id="WP_115751998.1">
    <property type="nucleotide sequence ID" value="NZ_LARY01000001.1"/>
</dbReference>
<comment type="subcellular location">
    <subcellularLocation>
        <location evidence="1">Membrane</location>
        <topology evidence="1">Single-pass membrane protein</topology>
    </subcellularLocation>
</comment>
<dbReference type="GO" id="GO:0016020">
    <property type="term" value="C:membrane"/>
    <property type="evidence" value="ECO:0007669"/>
    <property type="project" value="UniProtKB-SubCell"/>
</dbReference>
<dbReference type="InterPro" id="IPR007156">
    <property type="entry name" value="MamQ_LemA"/>
</dbReference>
<dbReference type="PANTHER" id="PTHR34478:SF2">
    <property type="entry name" value="MEMBRANE PROTEIN"/>
    <property type="match status" value="1"/>
</dbReference>
<evidence type="ECO:0000256" key="3">
    <source>
        <dbReference type="ARBA" id="ARBA00022692"/>
    </source>
</evidence>
<gene>
    <name evidence="7" type="ORF">UR08_02025</name>
</gene>
<evidence type="ECO:0000256" key="2">
    <source>
        <dbReference type="ARBA" id="ARBA00008854"/>
    </source>
</evidence>
<dbReference type="InterPro" id="IPR023353">
    <property type="entry name" value="LemA-like_dom_sf"/>
</dbReference>
<dbReference type="Gene3D" id="1.20.1440.20">
    <property type="entry name" value="LemA-like domain"/>
    <property type="match status" value="1"/>
</dbReference>
<comment type="caution">
    <text evidence="7">The sequence shown here is derived from an EMBL/GenBank/DDBJ whole genome shotgun (WGS) entry which is preliminary data.</text>
</comment>
<name>A0A3D8TU37_9LIST</name>
<sequence length="188" mass="20838">MKNSWKIIIGIAVVLLIIGIPFVATYNSLNKKQNEVDAQWANVESKLQRRYDLIPNLVNAVKGDMKQEKEVFGAIADARSAVSKASSQKEQIKAAGQMESAVSRLIATVENYPELKSSENVTRLMDELSGTENRISVERDKYNEVVKSYNTKVKSAPTSFVAGMLGFETKPYFKAVEGADKAPEVNFD</sequence>
<evidence type="ECO:0000256" key="5">
    <source>
        <dbReference type="ARBA" id="ARBA00023136"/>
    </source>
</evidence>
<dbReference type="Pfam" id="PF04011">
    <property type="entry name" value="LemA"/>
    <property type="match status" value="1"/>
</dbReference>
<keyword evidence="8" id="KW-1185">Reference proteome</keyword>